<comment type="caution">
    <text evidence="2">The sequence shown here is derived from an EMBL/GenBank/DDBJ whole genome shotgun (WGS) entry which is preliminary data.</text>
</comment>
<gene>
    <name evidence="2" type="ORF">ACETIH_00755</name>
</gene>
<reference evidence="2 3" key="1">
    <citation type="submission" date="2024-09" db="EMBL/GenBank/DDBJ databases">
        <title>Nodulacao em especies de Leguminosae Basais da Amazonia e Caracterizacao dos Rizobios e Bacterias Associadas aos Nodulos.</title>
        <authorList>
            <person name="Jambeiro I.C.A."/>
            <person name="Lopes I.S."/>
            <person name="Aguiar E.R.G.R."/>
            <person name="Santos A.F.J."/>
            <person name="Dos Santos J.M.F."/>
            <person name="Gross E."/>
        </authorList>
    </citation>
    <scope>NUCLEOTIDE SEQUENCE [LARGE SCALE GENOMIC DNA]</scope>
    <source>
        <strain evidence="2 3">BRUESC1165</strain>
    </source>
</reference>
<keyword evidence="1" id="KW-0812">Transmembrane</keyword>
<dbReference type="InterPro" id="IPR009935">
    <property type="entry name" value="DUF1467"/>
</dbReference>
<accession>A0ABV6Y1Z0</accession>
<keyword evidence="1" id="KW-1133">Transmembrane helix</keyword>
<dbReference type="EMBL" id="JBHOMY010000002">
    <property type="protein sequence ID" value="MFC1455295.1"/>
    <property type="molecule type" value="Genomic_DNA"/>
</dbReference>
<evidence type="ECO:0000313" key="3">
    <source>
        <dbReference type="Proteomes" id="UP001593940"/>
    </source>
</evidence>
<dbReference type="RefSeq" id="WP_312887500.1">
    <property type="nucleotide sequence ID" value="NZ_JAFBID010000015.1"/>
</dbReference>
<protein>
    <submittedName>
        <fullName evidence="2">DUF1467 family protein</fullName>
    </submittedName>
</protein>
<evidence type="ECO:0000313" key="2">
    <source>
        <dbReference type="EMBL" id="MFC1455295.1"/>
    </source>
</evidence>
<sequence length="111" mass="11548">MINVVKALSGSFWSTLAVVVVVSAIAVAVAVNGFDLKVSGGLALYFVIWWILLFAVLPFGVRSQAETGEVIRGSEPGAPALPALREKAIWTTLVASVVLVIVAAVFPLAGL</sequence>
<keyword evidence="3" id="KW-1185">Reference proteome</keyword>
<evidence type="ECO:0000256" key="1">
    <source>
        <dbReference type="SAM" id="Phobius"/>
    </source>
</evidence>
<feature type="transmembrane region" description="Helical" evidence="1">
    <location>
        <begin position="88"/>
        <end position="109"/>
    </location>
</feature>
<proteinExistence type="predicted"/>
<feature type="transmembrane region" description="Helical" evidence="1">
    <location>
        <begin position="12"/>
        <end position="31"/>
    </location>
</feature>
<feature type="transmembrane region" description="Helical" evidence="1">
    <location>
        <begin position="43"/>
        <end position="61"/>
    </location>
</feature>
<keyword evidence="1" id="KW-0472">Membrane</keyword>
<dbReference type="Pfam" id="PF07330">
    <property type="entry name" value="DUF1467"/>
    <property type="match status" value="1"/>
</dbReference>
<dbReference type="Proteomes" id="UP001593940">
    <property type="component" value="Unassembled WGS sequence"/>
</dbReference>
<organism evidence="2 3">
    <name type="scientific">Microvirga arabica</name>
    <dbReference type="NCBI Taxonomy" id="1128671"/>
    <lineage>
        <taxon>Bacteria</taxon>
        <taxon>Pseudomonadati</taxon>
        <taxon>Pseudomonadota</taxon>
        <taxon>Alphaproteobacteria</taxon>
        <taxon>Hyphomicrobiales</taxon>
        <taxon>Methylobacteriaceae</taxon>
        <taxon>Microvirga</taxon>
    </lineage>
</organism>
<name>A0ABV6Y1Z0_9HYPH</name>